<evidence type="ECO:0000313" key="2">
    <source>
        <dbReference type="EMBL" id="RVE76566.1"/>
    </source>
</evidence>
<dbReference type="Proteomes" id="UP000283210">
    <property type="component" value="Chromosome 1"/>
</dbReference>
<sequence>MMLLRTFTAAVLLSWGLSCAAQCPENVMVSCENLKVLARWDCKGQQPETNFKVKMIMTSLQHFYVLYEDITKETWYDLSHVVWKYEYNCLRILHVTVTASNGGNVSAEVTSTSFSFNAQNDVQTICLLEFPPVSLVVNETRAMVKFTNPFLFYDEINQMHEESDFKLTFLVNFGKHVHREFCSKAEPTCTSEVTFPDGEENCVTLEGFLGDKNMFSKIQMNQTQKICASERTQCPENVMNNVQTICLLEFPPVSLVVNGTRAMVKFTNPFLFYDEINQVYKESDSELIFFGKDVDTEFCSKAEPTCTSEVTFPDGEENCVTLEGFLGDKNGFHKIQMNQTQKICASERNGSPALLRPVLHLERCFGVVWPLTAISVWVLGVIHL</sequence>
<protein>
    <submittedName>
        <fullName evidence="2">Uncharacterized protein</fullName>
    </submittedName>
</protein>
<accession>A0A437DNG2</accession>
<gene>
    <name evidence="2" type="ORF">OJAV_G00010020</name>
</gene>
<feature type="signal peptide" evidence="1">
    <location>
        <begin position="1"/>
        <end position="21"/>
    </location>
</feature>
<reference evidence="2 3" key="2">
    <citation type="submission" date="2019-01" db="EMBL/GenBank/DDBJ databases">
        <title>A chromosome length genome reference of the Java medaka (oryzias javanicus).</title>
        <authorList>
            <person name="Herpin A."/>
            <person name="Takehana Y."/>
            <person name="Naruse K."/>
            <person name="Ansai S."/>
            <person name="Kawaguchi M."/>
        </authorList>
    </citation>
    <scope>NUCLEOTIDE SEQUENCE [LARGE SCALE GENOMIC DNA]</scope>
    <source>
        <strain evidence="2">RS831</strain>
        <tissue evidence="2">Whole body</tissue>
    </source>
</reference>
<name>A0A437DNG2_ORYJA</name>
<organism evidence="2 3">
    <name type="scientific">Oryzias javanicus</name>
    <name type="common">Javanese ricefish</name>
    <name type="synonym">Aplocheilus javanicus</name>
    <dbReference type="NCBI Taxonomy" id="123683"/>
    <lineage>
        <taxon>Eukaryota</taxon>
        <taxon>Metazoa</taxon>
        <taxon>Chordata</taxon>
        <taxon>Craniata</taxon>
        <taxon>Vertebrata</taxon>
        <taxon>Euteleostomi</taxon>
        <taxon>Actinopterygii</taxon>
        <taxon>Neopterygii</taxon>
        <taxon>Teleostei</taxon>
        <taxon>Neoteleostei</taxon>
        <taxon>Acanthomorphata</taxon>
        <taxon>Ovalentaria</taxon>
        <taxon>Atherinomorphae</taxon>
        <taxon>Beloniformes</taxon>
        <taxon>Adrianichthyidae</taxon>
        <taxon>Oryziinae</taxon>
        <taxon>Oryzias</taxon>
    </lineage>
</organism>
<dbReference type="EMBL" id="CM012437">
    <property type="protein sequence ID" value="RVE76566.1"/>
    <property type="molecule type" value="Genomic_DNA"/>
</dbReference>
<evidence type="ECO:0000256" key="1">
    <source>
        <dbReference type="SAM" id="SignalP"/>
    </source>
</evidence>
<dbReference type="OrthoDB" id="9946382at2759"/>
<dbReference type="InterPro" id="IPR013783">
    <property type="entry name" value="Ig-like_fold"/>
</dbReference>
<feature type="chain" id="PRO_5019133974" evidence="1">
    <location>
        <begin position="22"/>
        <end position="384"/>
    </location>
</feature>
<keyword evidence="1" id="KW-0732">Signal</keyword>
<reference evidence="2 3" key="1">
    <citation type="submission" date="2018-11" db="EMBL/GenBank/DDBJ databases">
        <authorList>
            <person name="Lopez-Roques C."/>
            <person name="Donnadieu C."/>
            <person name="Bouchez O."/>
            <person name="Klopp C."/>
            <person name="Cabau C."/>
            <person name="Zahm M."/>
        </authorList>
    </citation>
    <scope>NUCLEOTIDE SEQUENCE [LARGE SCALE GENOMIC DNA]</scope>
    <source>
        <strain evidence="2">RS831</strain>
        <tissue evidence="2">Whole body</tissue>
    </source>
</reference>
<dbReference type="PROSITE" id="PS51257">
    <property type="entry name" value="PROKAR_LIPOPROTEIN"/>
    <property type="match status" value="1"/>
</dbReference>
<evidence type="ECO:0000313" key="3">
    <source>
        <dbReference type="Proteomes" id="UP000283210"/>
    </source>
</evidence>
<dbReference type="Gene3D" id="2.60.40.10">
    <property type="entry name" value="Immunoglobulins"/>
    <property type="match status" value="1"/>
</dbReference>
<proteinExistence type="predicted"/>
<dbReference type="AlphaFoldDB" id="A0A437DNG2"/>
<keyword evidence="3" id="KW-1185">Reference proteome</keyword>